<dbReference type="SUPFAM" id="SSF51735">
    <property type="entry name" value="NAD(P)-binding Rossmann-fold domains"/>
    <property type="match status" value="1"/>
</dbReference>
<evidence type="ECO:0000256" key="3">
    <source>
        <dbReference type="ARBA" id="ARBA00023002"/>
    </source>
</evidence>
<dbReference type="GO" id="GO:0019354">
    <property type="term" value="P:siroheme biosynthetic process"/>
    <property type="evidence" value="ECO:0007669"/>
    <property type="project" value="UniProtKB-UniPathway"/>
</dbReference>
<dbReference type="AlphaFoldDB" id="A0A2T2WLR7"/>
<dbReference type="GO" id="GO:0043115">
    <property type="term" value="F:precorrin-2 dehydrogenase activity"/>
    <property type="evidence" value="ECO:0007669"/>
    <property type="project" value="UniProtKB-EC"/>
</dbReference>
<evidence type="ECO:0000313" key="7">
    <source>
        <dbReference type="EMBL" id="PSR23181.1"/>
    </source>
</evidence>
<dbReference type="InterPro" id="IPR036291">
    <property type="entry name" value="NAD(P)-bd_dom_sf"/>
</dbReference>
<accession>A0A2T2WLR7</accession>
<sequence length="218" mass="24700">MSALPIAIELERQKVLIIGTGSLAHERIVSLLDTGAVMELYGSHDPDSPVESDIREGRVTYYHREVCEQDFVGAKLVFVTDIHRLSPHIAVIQKWAHQHHAWLHVADVPSLCDFYAVSQLRRGDLVIGISTSGKAPSLAKQVRLALESLFDGSWASLVSKLYYYRCQRSEQAISVKSAHLQQWAQHYVHKHLVPRIVRAQGEMDPAYSDIPWRQEEMP</sequence>
<evidence type="ECO:0000313" key="8">
    <source>
        <dbReference type="Proteomes" id="UP000242705"/>
    </source>
</evidence>
<dbReference type="InterPro" id="IPR028161">
    <property type="entry name" value="Met8-like"/>
</dbReference>
<evidence type="ECO:0000256" key="2">
    <source>
        <dbReference type="ARBA" id="ARBA00012400"/>
    </source>
</evidence>
<dbReference type="Pfam" id="PF13241">
    <property type="entry name" value="NAD_binding_7"/>
    <property type="match status" value="1"/>
</dbReference>
<reference evidence="7 8" key="1">
    <citation type="journal article" date="2014" name="BMC Genomics">
        <title>Comparison of environmental and isolate Sulfobacillus genomes reveals diverse carbon, sulfur, nitrogen, and hydrogen metabolisms.</title>
        <authorList>
            <person name="Justice N.B."/>
            <person name="Norman A."/>
            <person name="Brown C.T."/>
            <person name="Singh A."/>
            <person name="Thomas B.C."/>
            <person name="Banfield J.F."/>
        </authorList>
    </citation>
    <scope>NUCLEOTIDE SEQUENCE [LARGE SCALE GENOMIC DNA]</scope>
    <source>
        <strain evidence="7">AMDSBA5</strain>
    </source>
</reference>
<organism evidence="7 8">
    <name type="scientific">Sulfobacillus thermosulfidooxidans</name>
    <dbReference type="NCBI Taxonomy" id="28034"/>
    <lineage>
        <taxon>Bacteria</taxon>
        <taxon>Bacillati</taxon>
        <taxon>Bacillota</taxon>
        <taxon>Clostridia</taxon>
        <taxon>Eubacteriales</taxon>
        <taxon>Clostridiales Family XVII. Incertae Sedis</taxon>
        <taxon>Sulfobacillus</taxon>
    </lineage>
</organism>
<dbReference type="InterPro" id="IPR006367">
    <property type="entry name" value="Sirohaem_synthase_N"/>
</dbReference>
<dbReference type="NCBIfam" id="TIGR01470">
    <property type="entry name" value="cysG_Nterm"/>
    <property type="match status" value="1"/>
</dbReference>
<gene>
    <name evidence="7" type="ORF">C7B47_16105</name>
</gene>
<keyword evidence="5" id="KW-0627">Porphyrin biosynthesis</keyword>
<dbReference type="PANTHER" id="PTHR35330">
    <property type="entry name" value="SIROHEME BIOSYNTHESIS PROTEIN MET8"/>
    <property type="match status" value="1"/>
</dbReference>
<dbReference type="PANTHER" id="PTHR35330:SF1">
    <property type="entry name" value="SIROHEME BIOSYNTHESIS PROTEIN MET8"/>
    <property type="match status" value="1"/>
</dbReference>
<dbReference type="EMBL" id="PXYX01000073">
    <property type="protein sequence ID" value="PSR23181.1"/>
    <property type="molecule type" value="Genomic_DNA"/>
</dbReference>
<dbReference type="Gene3D" id="3.30.160.110">
    <property type="entry name" value="Siroheme synthase, domain 2"/>
    <property type="match status" value="1"/>
</dbReference>
<comment type="catalytic activity">
    <reaction evidence="6">
        <text>precorrin-2 + NAD(+) = sirohydrochlorin + NADH + 2 H(+)</text>
        <dbReference type="Rhea" id="RHEA:15613"/>
        <dbReference type="ChEBI" id="CHEBI:15378"/>
        <dbReference type="ChEBI" id="CHEBI:57540"/>
        <dbReference type="ChEBI" id="CHEBI:57945"/>
        <dbReference type="ChEBI" id="CHEBI:58351"/>
        <dbReference type="ChEBI" id="CHEBI:58827"/>
        <dbReference type="EC" id="1.3.1.76"/>
    </reaction>
</comment>
<evidence type="ECO:0000256" key="5">
    <source>
        <dbReference type="ARBA" id="ARBA00023244"/>
    </source>
</evidence>
<evidence type="ECO:0000256" key="6">
    <source>
        <dbReference type="ARBA" id="ARBA00047561"/>
    </source>
</evidence>
<dbReference type="Proteomes" id="UP000242705">
    <property type="component" value="Unassembled WGS sequence"/>
</dbReference>
<dbReference type="SUPFAM" id="SSF75615">
    <property type="entry name" value="Siroheme synthase middle domains-like"/>
    <property type="match status" value="1"/>
</dbReference>
<name>A0A2T2WLR7_SULTH</name>
<evidence type="ECO:0000256" key="1">
    <source>
        <dbReference type="ARBA" id="ARBA00005010"/>
    </source>
</evidence>
<keyword evidence="4" id="KW-0520">NAD</keyword>
<dbReference type="GO" id="GO:0004325">
    <property type="term" value="F:ferrochelatase activity"/>
    <property type="evidence" value="ECO:0007669"/>
    <property type="project" value="InterPro"/>
</dbReference>
<dbReference type="UniPathway" id="UPA00262">
    <property type="reaction ID" value="UER00222"/>
</dbReference>
<dbReference type="EC" id="1.3.1.76" evidence="2"/>
<comment type="pathway">
    <text evidence="1">Porphyrin-containing compound metabolism; siroheme biosynthesis; sirohydrochlorin from precorrin-2: step 1/1.</text>
</comment>
<keyword evidence="3" id="KW-0560">Oxidoreductase</keyword>
<evidence type="ECO:0000256" key="4">
    <source>
        <dbReference type="ARBA" id="ARBA00023027"/>
    </source>
</evidence>
<dbReference type="Gene3D" id="3.40.50.720">
    <property type="entry name" value="NAD(P)-binding Rossmann-like Domain"/>
    <property type="match status" value="1"/>
</dbReference>
<protein>
    <recommendedName>
        <fullName evidence="2">precorrin-2 dehydrogenase</fullName>
        <ecNumber evidence="2">1.3.1.76</ecNumber>
    </recommendedName>
</protein>
<comment type="caution">
    <text evidence="7">The sequence shown here is derived from an EMBL/GenBank/DDBJ whole genome shotgun (WGS) entry which is preliminary data.</text>
</comment>
<proteinExistence type="predicted"/>